<dbReference type="EMBL" id="BPLR01012612">
    <property type="protein sequence ID" value="GIY55171.1"/>
    <property type="molecule type" value="Genomic_DNA"/>
</dbReference>
<evidence type="ECO:0000313" key="1">
    <source>
        <dbReference type="EMBL" id="GIY55171.1"/>
    </source>
</evidence>
<organism evidence="1 2">
    <name type="scientific">Caerostris extrusa</name>
    <name type="common">Bark spider</name>
    <name type="synonym">Caerostris bankana</name>
    <dbReference type="NCBI Taxonomy" id="172846"/>
    <lineage>
        <taxon>Eukaryota</taxon>
        <taxon>Metazoa</taxon>
        <taxon>Ecdysozoa</taxon>
        <taxon>Arthropoda</taxon>
        <taxon>Chelicerata</taxon>
        <taxon>Arachnida</taxon>
        <taxon>Araneae</taxon>
        <taxon>Araneomorphae</taxon>
        <taxon>Entelegynae</taxon>
        <taxon>Araneoidea</taxon>
        <taxon>Araneidae</taxon>
        <taxon>Caerostris</taxon>
    </lineage>
</organism>
<reference evidence="1 2" key="1">
    <citation type="submission" date="2021-06" db="EMBL/GenBank/DDBJ databases">
        <title>Caerostris extrusa draft genome.</title>
        <authorList>
            <person name="Kono N."/>
            <person name="Arakawa K."/>
        </authorList>
    </citation>
    <scope>NUCLEOTIDE SEQUENCE [LARGE SCALE GENOMIC DNA]</scope>
</reference>
<sequence length="112" mass="12792">MDFLFRYRIVYSRNRAPLSDRLRFGAESGEDPSVADSETCQSRKAERMWPLEPKQTVLFPPIDSIHHRHHSRFRISSLAVVEVNSPGRMASSSPFLPCSIRDGLFCLPCRLG</sequence>
<comment type="caution">
    <text evidence="1">The sequence shown here is derived from an EMBL/GenBank/DDBJ whole genome shotgun (WGS) entry which is preliminary data.</text>
</comment>
<evidence type="ECO:0000313" key="2">
    <source>
        <dbReference type="Proteomes" id="UP001054945"/>
    </source>
</evidence>
<proteinExistence type="predicted"/>
<gene>
    <name evidence="1" type="ORF">CEXT_373081</name>
</gene>
<accession>A0AAV4UBR1</accession>
<dbReference type="AlphaFoldDB" id="A0AAV4UBR1"/>
<dbReference type="Proteomes" id="UP001054945">
    <property type="component" value="Unassembled WGS sequence"/>
</dbReference>
<keyword evidence="2" id="KW-1185">Reference proteome</keyword>
<protein>
    <submittedName>
        <fullName evidence="1">Uncharacterized protein</fullName>
    </submittedName>
</protein>
<name>A0AAV4UBR1_CAEEX</name>